<organism evidence="3 4">
    <name type="scientific">Macrococcus hajekii</name>
    <dbReference type="NCBI Taxonomy" id="198482"/>
    <lineage>
        <taxon>Bacteria</taxon>
        <taxon>Bacillati</taxon>
        <taxon>Bacillota</taxon>
        <taxon>Bacilli</taxon>
        <taxon>Bacillales</taxon>
        <taxon>Staphylococcaceae</taxon>
        <taxon>Macrococcus</taxon>
    </lineage>
</organism>
<dbReference type="GO" id="GO:0016829">
    <property type="term" value="F:lyase activity"/>
    <property type="evidence" value="ECO:0007669"/>
    <property type="project" value="UniProtKB-KW"/>
</dbReference>
<dbReference type="CDD" id="cd03416">
    <property type="entry name" value="CbiX_SirB_N"/>
    <property type="match status" value="1"/>
</dbReference>
<sequence length="234" mass="26746">MQGIIYIAHGSKMPDKNEKFRQFVDLIIEKRPERIQRLAFLEKDDENVPLVASEMLEAGVTEFLVMPMLLFPAMHAQEDIPEQLESVLGDKASYRVADCFGDEESVWRVALDRIDEARGHVLIVAHGNKRFDEPDMMLTEVVSQMQQRTDKELSAAMLYGKLSFEERLKNLDGEVTIMPYFLFDGHLVRKIKRLSEPFIADGMMIHFTETLDLDDSMAQAVLNKLEALDVSSHA</sequence>
<dbReference type="InterPro" id="IPR002762">
    <property type="entry name" value="CbiX-like"/>
</dbReference>
<gene>
    <name evidence="3" type="ORF">ERX37_01150</name>
</gene>
<dbReference type="PANTHER" id="PTHR33542">
    <property type="entry name" value="SIROHYDROCHLORIN FERROCHELATASE, CHLOROPLASTIC"/>
    <property type="match status" value="1"/>
</dbReference>
<dbReference type="SUPFAM" id="SSF53800">
    <property type="entry name" value="Chelatase"/>
    <property type="match status" value="1"/>
</dbReference>
<dbReference type="GO" id="GO:0046872">
    <property type="term" value="F:metal ion binding"/>
    <property type="evidence" value="ECO:0007669"/>
    <property type="project" value="UniProtKB-KW"/>
</dbReference>
<accession>A0A4R6BLR3</accession>
<dbReference type="Proteomes" id="UP000295328">
    <property type="component" value="Unassembled WGS sequence"/>
</dbReference>
<dbReference type="EMBL" id="SCWE01000001">
    <property type="protein sequence ID" value="TDM02726.1"/>
    <property type="molecule type" value="Genomic_DNA"/>
</dbReference>
<dbReference type="InterPro" id="IPR050963">
    <property type="entry name" value="Sirohydro_Cobaltochel/CbiX"/>
</dbReference>
<evidence type="ECO:0000313" key="4">
    <source>
        <dbReference type="Proteomes" id="UP000295328"/>
    </source>
</evidence>
<evidence type="ECO:0000256" key="2">
    <source>
        <dbReference type="ARBA" id="ARBA00023239"/>
    </source>
</evidence>
<keyword evidence="1" id="KW-0479">Metal-binding</keyword>
<dbReference type="AlphaFoldDB" id="A0A4R6BLR3"/>
<comment type="caution">
    <text evidence="3">The sequence shown here is derived from an EMBL/GenBank/DDBJ whole genome shotgun (WGS) entry which is preliminary data.</text>
</comment>
<name>A0A4R6BLR3_9STAP</name>
<keyword evidence="2" id="KW-0456">Lyase</keyword>
<dbReference type="PANTHER" id="PTHR33542:SF3">
    <property type="entry name" value="SIROHYDROCHLORIN FERROCHELATASE, CHLOROPLASTIC"/>
    <property type="match status" value="1"/>
</dbReference>
<protein>
    <submittedName>
        <fullName evidence="3">Sirohydrochlorin chelatase</fullName>
    </submittedName>
</protein>
<dbReference type="RefSeq" id="WP_133428815.1">
    <property type="nucleotide sequence ID" value="NZ_BMCC01000002.1"/>
</dbReference>
<keyword evidence="4" id="KW-1185">Reference proteome</keyword>
<reference evidence="3 4" key="1">
    <citation type="submission" date="2019-01" db="EMBL/GenBank/DDBJ databases">
        <title>Draft genome sequences of the type strains of six Macrococcus species.</title>
        <authorList>
            <person name="Mazhar S."/>
            <person name="Altermann E."/>
            <person name="Hill C."/>
            <person name="Mcauliffe O."/>
        </authorList>
    </citation>
    <scope>NUCLEOTIDE SEQUENCE [LARGE SCALE GENOMIC DNA]</scope>
    <source>
        <strain evidence="3 4">CCM4809</strain>
    </source>
</reference>
<evidence type="ECO:0000313" key="3">
    <source>
        <dbReference type="EMBL" id="TDM02726.1"/>
    </source>
</evidence>
<proteinExistence type="predicted"/>
<evidence type="ECO:0000256" key="1">
    <source>
        <dbReference type="ARBA" id="ARBA00022723"/>
    </source>
</evidence>
<dbReference type="Gene3D" id="3.40.50.1400">
    <property type="match status" value="2"/>
</dbReference>
<dbReference type="Pfam" id="PF01903">
    <property type="entry name" value="CbiX"/>
    <property type="match status" value="1"/>
</dbReference>
<dbReference type="OrthoDB" id="9797895at2"/>